<dbReference type="Proteomes" id="UP000317894">
    <property type="component" value="Unassembled WGS sequence"/>
</dbReference>
<comment type="caution">
    <text evidence="2">The sequence shown here is derived from an EMBL/GenBank/DDBJ whole genome shotgun (WGS) entry which is preliminary data.</text>
</comment>
<sequence>MSRDDIKRAQRLVQLRDLALEAAMRRLAEATAAAADAAAAEAAALKVRDDGIAALAHSRATLVDDPRDAPTGLARIALADQRLVAARERLAEAAGIRAATDAEVIEARAAARRAQARRDAMSDRANRLKRAHATAQEERAAIEAEEGAAAMRKAA</sequence>
<reference evidence="2 3" key="1">
    <citation type="submission" date="2019-07" db="EMBL/GenBank/DDBJ databases">
        <title>Novel species isolated from glacier.</title>
        <authorList>
            <person name="Liu Q."/>
            <person name="Xin Y.-H."/>
        </authorList>
    </citation>
    <scope>NUCLEOTIDE SEQUENCE [LARGE SCALE GENOMIC DNA]</scope>
    <source>
        <strain evidence="2 3">LB1R16</strain>
    </source>
</reference>
<evidence type="ECO:0000313" key="3">
    <source>
        <dbReference type="Proteomes" id="UP000317894"/>
    </source>
</evidence>
<name>A0A552UGN5_9SPHN</name>
<dbReference type="AlphaFoldDB" id="A0A552UGN5"/>
<organism evidence="2 3">
    <name type="scientific">Glacieibacterium frigidum</name>
    <dbReference type="NCBI Taxonomy" id="2593303"/>
    <lineage>
        <taxon>Bacteria</taxon>
        <taxon>Pseudomonadati</taxon>
        <taxon>Pseudomonadota</taxon>
        <taxon>Alphaproteobacteria</taxon>
        <taxon>Sphingomonadales</taxon>
        <taxon>Sphingosinicellaceae</taxon>
        <taxon>Glacieibacterium</taxon>
    </lineage>
</organism>
<keyword evidence="3" id="KW-1185">Reference proteome</keyword>
<proteinExistence type="predicted"/>
<dbReference type="RefSeq" id="WP_143554920.1">
    <property type="nucleotide sequence ID" value="NZ_VJWA01000001.1"/>
</dbReference>
<dbReference type="EMBL" id="VJWA01000001">
    <property type="protein sequence ID" value="TRW17375.1"/>
    <property type="molecule type" value="Genomic_DNA"/>
</dbReference>
<feature type="compositionally biased region" description="Basic and acidic residues" evidence="1">
    <location>
        <begin position="116"/>
        <end position="126"/>
    </location>
</feature>
<protein>
    <submittedName>
        <fullName evidence="2">Uncharacterized protein</fullName>
    </submittedName>
</protein>
<accession>A0A552UGN5</accession>
<evidence type="ECO:0000256" key="1">
    <source>
        <dbReference type="SAM" id="MobiDB-lite"/>
    </source>
</evidence>
<evidence type="ECO:0000313" key="2">
    <source>
        <dbReference type="EMBL" id="TRW17375.1"/>
    </source>
</evidence>
<gene>
    <name evidence="2" type="ORF">FMM06_04160</name>
</gene>
<feature type="region of interest" description="Disordered" evidence="1">
    <location>
        <begin position="115"/>
        <end position="155"/>
    </location>
</feature>